<feature type="signal peptide" evidence="1">
    <location>
        <begin position="1"/>
        <end position="21"/>
    </location>
</feature>
<proteinExistence type="predicted"/>
<gene>
    <name evidence="3" type="ORF">ASN18_3154</name>
</gene>
<dbReference type="InterPro" id="IPR036249">
    <property type="entry name" value="Thioredoxin-like_sf"/>
</dbReference>
<name>A0ABR5SC96_9BACT</name>
<dbReference type="InterPro" id="IPR050553">
    <property type="entry name" value="Thioredoxin_ResA/DsbE_sf"/>
</dbReference>
<reference evidence="3 4" key="1">
    <citation type="submission" date="2015-11" db="EMBL/GenBank/DDBJ databases">
        <authorList>
            <person name="Lin W."/>
        </authorList>
    </citation>
    <scope>NUCLEOTIDE SEQUENCE [LARGE SCALE GENOMIC DNA]</scope>
    <source>
        <strain evidence="3 4">HCH-1</strain>
    </source>
</reference>
<feature type="domain" description="Thioredoxin" evidence="2">
    <location>
        <begin position="24"/>
        <end position="163"/>
    </location>
</feature>
<dbReference type="Pfam" id="PF00578">
    <property type="entry name" value="AhpC-TSA"/>
    <property type="match status" value="1"/>
</dbReference>
<evidence type="ECO:0000313" key="4">
    <source>
        <dbReference type="Proteomes" id="UP000060487"/>
    </source>
</evidence>
<accession>A0ABR5SC96</accession>
<evidence type="ECO:0000259" key="2">
    <source>
        <dbReference type="PROSITE" id="PS51352"/>
    </source>
</evidence>
<protein>
    <submittedName>
        <fullName evidence="3">Thiol-disulfide oxidoreductase</fullName>
    </submittedName>
</protein>
<sequence length="163" mass="18397">MNARLSALTLIVILIATPAYAVGMKEGQPFPLFTMADENNKMTDIGTLIDKPTIVYFTHNSCHYCTQIIVLLKRAEVKFGAKNIGIIGINIMAKDGKMVKSYKKDMGFTFPMFAGNRDDVLNTYKVNYVPVLVFMDSGKTVKRIIGHYIHEKELHGYIKEMLK</sequence>
<comment type="caution">
    <text evidence="3">The sequence shown here is derived from an EMBL/GenBank/DDBJ whole genome shotgun (WGS) entry which is preliminary data.</text>
</comment>
<feature type="chain" id="PRO_5046774866" evidence="1">
    <location>
        <begin position="22"/>
        <end position="163"/>
    </location>
</feature>
<organism evidence="3 4">
    <name type="scientific">Candidatus Magnetominusculus xianensis</name>
    <dbReference type="NCBI Taxonomy" id="1748249"/>
    <lineage>
        <taxon>Bacteria</taxon>
        <taxon>Pseudomonadati</taxon>
        <taxon>Nitrospirota</taxon>
        <taxon>Nitrospiria</taxon>
        <taxon>Nitrospirales</taxon>
        <taxon>Nitrospiraceae</taxon>
        <taxon>Candidatus Magnetominusculus</taxon>
    </lineage>
</organism>
<dbReference type="Proteomes" id="UP000060487">
    <property type="component" value="Unassembled WGS sequence"/>
</dbReference>
<dbReference type="PANTHER" id="PTHR42852">
    <property type="entry name" value="THIOL:DISULFIDE INTERCHANGE PROTEIN DSBE"/>
    <property type="match status" value="1"/>
</dbReference>
<evidence type="ECO:0000256" key="1">
    <source>
        <dbReference type="SAM" id="SignalP"/>
    </source>
</evidence>
<dbReference type="InterPro" id="IPR000866">
    <property type="entry name" value="AhpC/TSA"/>
</dbReference>
<dbReference type="InterPro" id="IPR013766">
    <property type="entry name" value="Thioredoxin_domain"/>
</dbReference>
<keyword evidence="1" id="KW-0732">Signal</keyword>
<dbReference type="SUPFAM" id="SSF52833">
    <property type="entry name" value="Thioredoxin-like"/>
    <property type="match status" value="1"/>
</dbReference>
<dbReference type="PANTHER" id="PTHR42852:SF17">
    <property type="entry name" value="THIOREDOXIN-LIKE PROTEIN HI_1115"/>
    <property type="match status" value="1"/>
</dbReference>
<dbReference type="EMBL" id="LNQR01000125">
    <property type="protein sequence ID" value="KWT76415.1"/>
    <property type="molecule type" value="Genomic_DNA"/>
</dbReference>
<dbReference type="PROSITE" id="PS51352">
    <property type="entry name" value="THIOREDOXIN_2"/>
    <property type="match status" value="1"/>
</dbReference>
<dbReference type="RefSeq" id="WP_085053759.1">
    <property type="nucleotide sequence ID" value="NZ_LNQR01000125.1"/>
</dbReference>
<keyword evidence="4" id="KW-1185">Reference proteome</keyword>
<dbReference type="Gene3D" id="3.40.30.10">
    <property type="entry name" value="Glutaredoxin"/>
    <property type="match status" value="1"/>
</dbReference>
<evidence type="ECO:0000313" key="3">
    <source>
        <dbReference type="EMBL" id="KWT76415.1"/>
    </source>
</evidence>